<accession>I0Z9E7</accession>
<dbReference type="RefSeq" id="XP_005651810.1">
    <property type="nucleotide sequence ID" value="XM_005651753.1"/>
</dbReference>
<gene>
    <name evidence="8" type="ORF">COCSUDRAFT_38988</name>
</gene>
<keyword evidence="9" id="KW-1185">Reference proteome</keyword>
<dbReference type="PROSITE" id="PS50815">
    <property type="entry name" value="HORMA"/>
    <property type="match status" value="1"/>
</dbReference>
<evidence type="ECO:0000256" key="6">
    <source>
        <dbReference type="SAM" id="MobiDB-lite"/>
    </source>
</evidence>
<feature type="domain" description="HORMA" evidence="7">
    <location>
        <begin position="1"/>
        <end position="177"/>
    </location>
</feature>
<dbReference type="Proteomes" id="UP000007264">
    <property type="component" value="Unassembled WGS sequence"/>
</dbReference>
<comment type="caution">
    <text evidence="8">The sequence shown here is derived from an EMBL/GenBank/DDBJ whole genome shotgun (WGS) entry which is preliminary data.</text>
</comment>
<dbReference type="PANTHER" id="PTHR48225:SF7">
    <property type="entry name" value="MEIOSIS-SPECIFIC PROTEIN HOP1"/>
    <property type="match status" value="1"/>
</dbReference>
<name>I0Z9E7_COCSC</name>
<evidence type="ECO:0000259" key="7">
    <source>
        <dbReference type="PROSITE" id="PS50815"/>
    </source>
</evidence>
<dbReference type="STRING" id="574566.I0Z9E7"/>
<keyword evidence="3" id="KW-0158">Chromosome</keyword>
<proteinExistence type="predicted"/>
<dbReference type="InterPro" id="IPR036570">
    <property type="entry name" value="HORMA_dom_sf"/>
</dbReference>
<dbReference type="GO" id="GO:0005694">
    <property type="term" value="C:chromosome"/>
    <property type="evidence" value="ECO:0007669"/>
    <property type="project" value="UniProtKB-SubCell"/>
</dbReference>
<comment type="subcellular location">
    <subcellularLocation>
        <location evidence="2">Chromosome</location>
    </subcellularLocation>
    <subcellularLocation>
        <location evidence="1">Nucleus</location>
    </subcellularLocation>
</comment>
<dbReference type="Pfam" id="PF02301">
    <property type="entry name" value="HORMA"/>
    <property type="match status" value="1"/>
</dbReference>
<dbReference type="AlphaFoldDB" id="I0Z9E7"/>
<dbReference type="Gene3D" id="3.30.900.10">
    <property type="entry name" value="HORMA domain"/>
    <property type="match status" value="1"/>
</dbReference>
<keyword evidence="4" id="KW-0539">Nucleus</keyword>
<dbReference type="SUPFAM" id="SSF56019">
    <property type="entry name" value="The spindle assembly checkpoint protein mad2"/>
    <property type="match status" value="1"/>
</dbReference>
<reference evidence="8 9" key="1">
    <citation type="journal article" date="2012" name="Genome Biol.">
        <title>The genome of the polar eukaryotic microalga coccomyxa subellipsoidea reveals traits of cold adaptation.</title>
        <authorList>
            <person name="Blanc G."/>
            <person name="Agarkova I."/>
            <person name="Grimwood J."/>
            <person name="Kuo A."/>
            <person name="Brueggeman A."/>
            <person name="Dunigan D."/>
            <person name="Gurnon J."/>
            <person name="Ladunga I."/>
            <person name="Lindquist E."/>
            <person name="Lucas S."/>
            <person name="Pangilinan J."/>
            <person name="Proschold T."/>
            <person name="Salamov A."/>
            <person name="Schmutz J."/>
            <person name="Weeks D."/>
            <person name="Yamada T."/>
            <person name="Claverie J.M."/>
            <person name="Grigoriev I."/>
            <person name="Van Etten J."/>
            <person name="Lomsadze A."/>
            <person name="Borodovsky M."/>
        </authorList>
    </citation>
    <scope>NUCLEOTIDE SEQUENCE [LARGE SCALE GENOMIC DNA]</scope>
    <source>
        <strain evidence="8 9">C-169</strain>
    </source>
</reference>
<evidence type="ECO:0000256" key="1">
    <source>
        <dbReference type="ARBA" id="ARBA00004123"/>
    </source>
</evidence>
<dbReference type="GO" id="GO:0005634">
    <property type="term" value="C:nucleus"/>
    <property type="evidence" value="ECO:0007669"/>
    <property type="project" value="UniProtKB-SubCell"/>
</dbReference>
<organism evidence="8 9">
    <name type="scientific">Coccomyxa subellipsoidea (strain C-169)</name>
    <name type="common">Green microalga</name>
    <dbReference type="NCBI Taxonomy" id="574566"/>
    <lineage>
        <taxon>Eukaryota</taxon>
        <taxon>Viridiplantae</taxon>
        <taxon>Chlorophyta</taxon>
        <taxon>core chlorophytes</taxon>
        <taxon>Trebouxiophyceae</taxon>
        <taxon>Trebouxiophyceae incertae sedis</taxon>
        <taxon>Coccomyxaceae</taxon>
        <taxon>Coccomyxa</taxon>
        <taxon>Coccomyxa subellipsoidea</taxon>
    </lineage>
</organism>
<protein>
    <recommendedName>
        <fullName evidence="7">HORMA domain-containing protein</fullName>
    </recommendedName>
</protein>
<dbReference type="InterPro" id="IPR051294">
    <property type="entry name" value="HORMA_MeioticProgression"/>
</dbReference>
<evidence type="ECO:0000256" key="4">
    <source>
        <dbReference type="ARBA" id="ARBA00023242"/>
    </source>
</evidence>
<feature type="region of interest" description="Disordered" evidence="6">
    <location>
        <begin position="327"/>
        <end position="369"/>
    </location>
</feature>
<dbReference type="InterPro" id="IPR003511">
    <property type="entry name" value="HORMA_dom"/>
</dbReference>
<dbReference type="GO" id="GO:0051321">
    <property type="term" value="P:meiotic cell cycle"/>
    <property type="evidence" value="ECO:0007669"/>
    <property type="project" value="UniProtKB-KW"/>
</dbReference>
<dbReference type="EMBL" id="AGSI01000001">
    <property type="protein sequence ID" value="EIE27266.1"/>
    <property type="molecule type" value="Genomic_DNA"/>
</dbReference>
<dbReference type="OrthoDB" id="1928087at2759"/>
<feature type="compositionally biased region" description="Basic residues" evidence="6">
    <location>
        <begin position="358"/>
        <end position="369"/>
    </location>
</feature>
<evidence type="ECO:0000313" key="8">
    <source>
        <dbReference type="EMBL" id="EIE27266.1"/>
    </source>
</evidence>
<keyword evidence="5" id="KW-0469">Meiosis</keyword>
<dbReference type="KEGG" id="csl:COCSUDRAFT_38988"/>
<evidence type="ECO:0000256" key="2">
    <source>
        <dbReference type="ARBA" id="ARBA00004286"/>
    </source>
</evidence>
<dbReference type="eggNOG" id="KOG4652">
    <property type="taxonomic scope" value="Eukaryota"/>
</dbReference>
<dbReference type="PANTHER" id="PTHR48225">
    <property type="entry name" value="HORMA DOMAIN-CONTAINING PROTEIN 1"/>
    <property type="match status" value="1"/>
</dbReference>
<evidence type="ECO:0000256" key="3">
    <source>
        <dbReference type="ARBA" id="ARBA00022454"/>
    </source>
</evidence>
<evidence type="ECO:0000313" key="9">
    <source>
        <dbReference type="Proteomes" id="UP000007264"/>
    </source>
</evidence>
<feature type="compositionally biased region" description="Basic and acidic residues" evidence="6">
    <location>
        <begin position="342"/>
        <end position="356"/>
    </location>
</feature>
<dbReference type="GeneID" id="17045844"/>
<evidence type="ECO:0000256" key="5">
    <source>
        <dbReference type="ARBA" id="ARBA00023254"/>
    </source>
</evidence>
<sequence>MAGLDGMAIKMLIPGKNKDAQRLVEWVEYGLHDALGRQYLESMTFGVSQDADQTELLEEFSYKFAYDMQDGLTMTDKHGNSIQLPASQASQTNIKTVKYQIVRLMRTLIQVCTTLEELPRERYVFMKLTYTDDTPPDYEPPYFRKLEDADASHFSSRPFAMSVGGVQTNYHGVSVMVRSLYDPLDENSEVQKEGQNSTFADIPLQDTLADCAASQVPINDTGAEKSNKATPATLTSVLPTVMSFCKDGDKSTVDFADVLARFTDTDVGTLERIALPLLRCTWHAGSERTFSTVHKAADSAAVLAPEGAAGPDQLHAAESPRMSFVYQGTQQSNQRGTKRKASCAEDPIHQRLEQPKQSRLRLQKSQRRH</sequence>